<dbReference type="Proteomes" id="UP000193648">
    <property type="component" value="Unassembled WGS sequence"/>
</dbReference>
<evidence type="ECO:0000313" key="2">
    <source>
        <dbReference type="EMBL" id="ORZ24950.1"/>
    </source>
</evidence>
<protein>
    <submittedName>
        <fullName evidence="2">Uncharacterized protein</fullName>
    </submittedName>
</protein>
<keyword evidence="1" id="KW-0732">Signal</keyword>
<keyword evidence="3" id="KW-1185">Reference proteome</keyword>
<accession>A0A1Y2GV29</accession>
<sequence length="159" mass="18648">MCMTLFLGFLCPDVTPWQPRQAPSSKLIRIVQKWMITITNSLKSRQKQHNIKKFGNSAQPHFIPGIHLGRVNSRLLSGEIKIGFYNKKKKGKRKTFRKSNKCHQQLQRSILQNTHIHRPIERQLGLGISVCVCRWAKYVIIKERFKETEEILQSVTRRN</sequence>
<dbReference type="EMBL" id="MCFF01000008">
    <property type="protein sequence ID" value="ORZ24950.1"/>
    <property type="molecule type" value="Genomic_DNA"/>
</dbReference>
<feature type="chain" id="PRO_5012960284" evidence="1">
    <location>
        <begin position="17"/>
        <end position="159"/>
    </location>
</feature>
<dbReference type="AlphaFoldDB" id="A0A1Y2GV29"/>
<gene>
    <name evidence="2" type="ORF">BCR41DRAFT_237259</name>
</gene>
<feature type="signal peptide" evidence="1">
    <location>
        <begin position="1"/>
        <end position="16"/>
    </location>
</feature>
<evidence type="ECO:0000313" key="3">
    <source>
        <dbReference type="Proteomes" id="UP000193648"/>
    </source>
</evidence>
<organism evidence="2 3">
    <name type="scientific">Lobosporangium transversale</name>
    <dbReference type="NCBI Taxonomy" id="64571"/>
    <lineage>
        <taxon>Eukaryota</taxon>
        <taxon>Fungi</taxon>
        <taxon>Fungi incertae sedis</taxon>
        <taxon>Mucoromycota</taxon>
        <taxon>Mortierellomycotina</taxon>
        <taxon>Mortierellomycetes</taxon>
        <taxon>Mortierellales</taxon>
        <taxon>Mortierellaceae</taxon>
        <taxon>Lobosporangium</taxon>
    </lineage>
</organism>
<name>A0A1Y2GV29_9FUNG</name>
<evidence type="ECO:0000256" key="1">
    <source>
        <dbReference type="SAM" id="SignalP"/>
    </source>
</evidence>
<dbReference type="InParanoid" id="A0A1Y2GV29"/>
<proteinExistence type="predicted"/>
<dbReference type="GeneID" id="33561953"/>
<comment type="caution">
    <text evidence="2">The sequence shown here is derived from an EMBL/GenBank/DDBJ whole genome shotgun (WGS) entry which is preliminary data.</text>
</comment>
<dbReference type="RefSeq" id="XP_021883931.1">
    <property type="nucleotide sequence ID" value="XM_022020109.1"/>
</dbReference>
<reference evidence="2 3" key="1">
    <citation type="submission" date="2016-07" db="EMBL/GenBank/DDBJ databases">
        <title>Pervasive Adenine N6-methylation of Active Genes in Fungi.</title>
        <authorList>
            <consortium name="DOE Joint Genome Institute"/>
            <person name="Mondo S.J."/>
            <person name="Dannebaum R.O."/>
            <person name="Kuo R.C."/>
            <person name="Labutti K."/>
            <person name="Haridas S."/>
            <person name="Kuo A."/>
            <person name="Salamov A."/>
            <person name="Ahrendt S.R."/>
            <person name="Lipzen A."/>
            <person name="Sullivan W."/>
            <person name="Andreopoulos W.B."/>
            <person name="Clum A."/>
            <person name="Lindquist E."/>
            <person name="Daum C."/>
            <person name="Ramamoorthy G.K."/>
            <person name="Gryganskyi A."/>
            <person name="Culley D."/>
            <person name="Magnuson J.K."/>
            <person name="James T.Y."/>
            <person name="O'Malley M.A."/>
            <person name="Stajich J.E."/>
            <person name="Spatafora J.W."/>
            <person name="Visel A."/>
            <person name="Grigoriev I.V."/>
        </authorList>
    </citation>
    <scope>NUCLEOTIDE SEQUENCE [LARGE SCALE GENOMIC DNA]</scope>
    <source>
        <strain evidence="2 3">NRRL 3116</strain>
    </source>
</reference>